<protein>
    <recommendedName>
        <fullName evidence="4">Heme-binding protein 2</fullName>
    </recommendedName>
</protein>
<feature type="non-terminal residue" evidence="2">
    <location>
        <position position="1"/>
    </location>
</feature>
<dbReference type="InterPro" id="IPR011256">
    <property type="entry name" value="Reg_factor_effector_dom_sf"/>
</dbReference>
<accession>A0ABD2U9V2</accession>
<dbReference type="Proteomes" id="UP001627284">
    <property type="component" value="Unassembled WGS sequence"/>
</dbReference>
<proteinExistence type="inferred from homology"/>
<dbReference type="PANTHER" id="PTHR11220:SF25">
    <property type="entry name" value="F3F9.4"/>
    <property type="match status" value="1"/>
</dbReference>
<dbReference type="SUPFAM" id="SSF55136">
    <property type="entry name" value="Probable bacterial effector-binding domain"/>
    <property type="match status" value="1"/>
</dbReference>
<dbReference type="Gene3D" id="3.20.80.10">
    <property type="entry name" value="Regulatory factor, effector binding domain"/>
    <property type="match status" value="1"/>
</dbReference>
<dbReference type="InterPro" id="IPR006917">
    <property type="entry name" value="SOUL_heme-bd"/>
</dbReference>
<reference evidence="2 3" key="1">
    <citation type="submission" date="2024-05" db="EMBL/GenBank/DDBJ databases">
        <title>De novo assembly of an allotetraploid wild potato.</title>
        <authorList>
            <person name="Hosaka A.J."/>
        </authorList>
    </citation>
    <scope>NUCLEOTIDE SEQUENCE [LARGE SCALE GENOMIC DNA]</scope>
    <source>
        <tissue evidence="2">Young leaves</tissue>
    </source>
</reference>
<dbReference type="FunFam" id="3.20.80.10:FF:000002">
    <property type="entry name" value="Heme-binding protein 2"/>
    <property type="match status" value="1"/>
</dbReference>
<name>A0ABD2U9V2_9SOLN</name>
<sequence>NSRASFSIFCSTPKRKKYSLVKMNSLMIKVFFFLVLISNGYSTKLDSYPPTCQRIECPNYNVIESGKDYEIRRYDSPMWMSTEPIDDISFVSATRTGFLRLFMYIQGKNDKHEKIEMTAPVMTQVKPSDGPLCSTSFVVSFNVPKKNQPNPPSAESLHPQKWNESSYAAVRQFSGFVVDADIPKEAAALSASIAGTKWAAAIEKSRSKDNSTLYTVAQYNSPFEFKGRVNEMWFTFAMDSAIAI</sequence>
<dbReference type="PANTHER" id="PTHR11220">
    <property type="entry name" value="HEME-BINDING PROTEIN-RELATED"/>
    <property type="match status" value="1"/>
</dbReference>
<comment type="similarity">
    <text evidence="1">Belongs to the HEBP family.</text>
</comment>
<evidence type="ECO:0000313" key="3">
    <source>
        <dbReference type="Proteomes" id="UP001627284"/>
    </source>
</evidence>
<gene>
    <name evidence="2" type="ORF">AABB24_013217</name>
</gene>
<evidence type="ECO:0000313" key="2">
    <source>
        <dbReference type="EMBL" id="KAL3364352.1"/>
    </source>
</evidence>
<dbReference type="AlphaFoldDB" id="A0ABD2U9V2"/>
<evidence type="ECO:0000256" key="1">
    <source>
        <dbReference type="ARBA" id="ARBA00009817"/>
    </source>
</evidence>
<comment type="caution">
    <text evidence="2">The sequence shown here is derived from an EMBL/GenBank/DDBJ whole genome shotgun (WGS) entry which is preliminary data.</text>
</comment>
<evidence type="ECO:0008006" key="4">
    <source>
        <dbReference type="Google" id="ProtNLM"/>
    </source>
</evidence>
<keyword evidence="3" id="KW-1185">Reference proteome</keyword>
<organism evidence="2 3">
    <name type="scientific">Solanum stoloniferum</name>
    <dbReference type="NCBI Taxonomy" id="62892"/>
    <lineage>
        <taxon>Eukaryota</taxon>
        <taxon>Viridiplantae</taxon>
        <taxon>Streptophyta</taxon>
        <taxon>Embryophyta</taxon>
        <taxon>Tracheophyta</taxon>
        <taxon>Spermatophyta</taxon>
        <taxon>Magnoliopsida</taxon>
        <taxon>eudicotyledons</taxon>
        <taxon>Gunneridae</taxon>
        <taxon>Pentapetalae</taxon>
        <taxon>asterids</taxon>
        <taxon>lamiids</taxon>
        <taxon>Solanales</taxon>
        <taxon>Solanaceae</taxon>
        <taxon>Solanoideae</taxon>
        <taxon>Solaneae</taxon>
        <taxon>Solanum</taxon>
    </lineage>
</organism>
<dbReference type="EMBL" id="JBJKTR010000007">
    <property type="protein sequence ID" value="KAL3364352.1"/>
    <property type="molecule type" value="Genomic_DNA"/>
</dbReference>
<dbReference type="Pfam" id="PF04832">
    <property type="entry name" value="SOUL"/>
    <property type="match status" value="1"/>
</dbReference>